<gene>
    <name evidence="1" type="ORF">LCGC14_1089350</name>
</gene>
<evidence type="ECO:0000313" key="1">
    <source>
        <dbReference type="EMBL" id="KKN05242.1"/>
    </source>
</evidence>
<proteinExistence type="predicted"/>
<organism evidence="1">
    <name type="scientific">marine sediment metagenome</name>
    <dbReference type="NCBI Taxonomy" id="412755"/>
    <lineage>
        <taxon>unclassified sequences</taxon>
        <taxon>metagenomes</taxon>
        <taxon>ecological metagenomes</taxon>
    </lineage>
</organism>
<protein>
    <submittedName>
        <fullName evidence="1">Uncharacterized protein</fullName>
    </submittedName>
</protein>
<dbReference type="AlphaFoldDB" id="A0A0F9N0I2"/>
<reference evidence="1" key="1">
    <citation type="journal article" date="2015" name="Nature">
        <title>Complex archaea that bridge the gap between prokaryotes and eukaryotes.</title>
        <authorList>
            <person name="Spang A."/>
            <person name="Saw J.H."/>
            <person name="Jorgensen S.L."/>
            <person name="Zaremba-Niedzwiedzka K."/>
            <person name="Martijn J."/>
            <person name="Lind A.E."/>
            <person name="van Eijk R."/>
            <person name="Schleper C."/>
            <person name="Guy L."/>
            <person name="Ettema T.J."/>
        </authorList>
    </citation>
    <scope>NUCLEOTIDE SEQUENCE</scope>
</reference>
<dbReference type="EMBL" id="LAZR01004826">
    <property type="protein sequence ID" value="KKN05242.1"/>
    <property type="molecule type" value="Genomic_DNA"/>
</dbReference>
<sequence>MSPPMARNETKDVTTELLAVLAPAMLESEALWGVMREVSPDEIDVAFRWVGQSLSDIIHGEGPHHV</sequence>
<name>A0A0F9N0I2_9ZZZZ</name>
<comment type="caution">
    <text evidence="1">The sequence shown here is derived from an EMBL/GenBank/DDBJ whole genome shotgun (WGS) entry which is preliminary data.</text>
</comment>
<accession>A0A0F9N0I2</accession>